<dbReference type="EMBL" id="AGNL01017085">
    <property type="protein sequence ID" value="EJK64593.1"/>
    <property type="molecule type" value="Genomic_DNA"/>
</dbReference>
<evidence type="ECO:0000256" key="1">
    <source>
        <dbReference type="SAM" id="MobiDB-lite"/>
    </source>
</evidence>
<organism evidence="2 3">
    <name type="scientific">Thalassiosira oceanica</name>
    <name type="common">Marine diatom</name>
    <dbReference type="NCBI Taxonomy" id="159749"/>
    <lineage>
        <taxon>Eukaryota</taxon>
        <taxon>Sar</taxon>
        <taxon>Stramenopiles</taxon>
        <taxon>Ochrophyta</taxon>
        <taxon>Bacillariophyta</taxon>
        <taxon>Coscinodiscophyceae</taxon>
        <taxon>Thalassiosirophycidae</taxon>
        <taxon>Thalassiosirales</taxon>
        <taxon>Thalassiosiraceae</taxon>
        <taxon>Thalassiosira</taxon>
    </lineage>
</organism>
<keyword evidence="3" id="KW-1185">Reference proteome</keyword>
<proteinExistence type="predicted"/>
<dbReference type="Proteomes" id="UP000266841">
    <property type="component" value="Unassembled WGS sequence"/>
</dbReference>
<accession>K0SEQ1</accession>
<comment type="caution">
    <text evidence="2">The sequence shown here is derived from an EMBL/GenBank/DDBJ whole genome shotgun (WGS) entry which is preliminary data.</text>
</comment>
<feature type="non-terminal residue" evidence="2">
    <location>
        <position position="351"/>
    </location>
</feature>
<protein>
    <submittedName>
        <fullName evidence="2">Uncharacterized protein</fullName>
    </submittedName>
</protein>
<gene>
    <name evidence="2" type="ORF">THAOC_14653</name>
</gene>
<evidence type="ECO:0000313" key="3">
    <source>
        <dbReference type="Proteomes" id="UP000266841"/>
    </source>
</evidence>
<reference evidence="2 3" key="1">
    <citation type="journal article" date="2012" name="Genome Biol.">
        <title>Genome and low-iron response of an oceanic diatom adapted to chronic iron limitation.</title>
        <authorList>
            <person name="Lommer M."/>
            <person name="Specht M."/>
            <person name="Roy A.S."/>
            <person name="Kraemer L."/>
            <person name="Andreson R."/>
            <person name="Gutowska M.A."/>
            <person name="Wolf J."/>
            <person name="Bergner S.V."/>
            <person name="Schilhabel M.B."/>
            <person name="Klostermeier U.C."/>
            <person name="Beiko R.G."/>
            <person name="Rosenstiel P."/>
            <person name="Hippler M."/>
            <person name="Laroche J."/>
        </authorList>
    </citation>
    <scope>NUCLEOTIDE SEQUENCE [LARGE SCALE GENOMIC DNA]</scope>
    <source>
        <strain evidence="2 3">CCMP1005</strain>
    </source>
</reference>
<dbReference type="AlphaFoldDB" id="K0SEQ1"/>
<sequence length="351" mass="38129">MQHAFKDECSLIVSGMGRLLALELGCALLAGLLVQLAVDLLAVHAAVLDEAAVGAGLELDGVAPLLATVGARCVAITHNGHAAHLQSIFCLVDLFLVGCFFTRGQVRGGEDNSWGGKARKDGRGGEDTGWGKARKDGTVPSTPQHNLLAQAAPRGPWRFEKRARPVIIMGKKACLALDTNDYSDDYADIDETWFDHHDHDEEERLPSPIESARLGRSRTRQNDSCVVATNERSTVTARLARTFSDRQPKRTVITPRLGKTAYIGNPLRRPVFTEKLASNDALLVQTLSFLDLLDVVTLSKVSTGLREQIDSFEGLFCRIESSLSSDGNLLPCLLPIKGRLLTLSTELPRPA</sequence>
<feature type="region of interest" description="Disordered" evidence="1">
    <location>
        <begin position="111"/>
        <end position="154"/>
    </location>
</feature>
<name>K0SEQ1_THAOC</name>
<evidence type="ECO:0000313" key="2">
    <source>
        <dbReference type="EMBL" id="EJK64593.1"/>
    </source>
</evidence>